<dbReference type="FunFam" id="3.90.190.10:FF:000006">
    <property type="entry name" value="Dual specificity protein phosphatase CDC14B"/>
    <property type="match status" value="1"/>
</dbReference>
<comment type="similarity">
    <text evidence="1">Belongs to the protein-tyrosine phosphatase family. Non-receptor class CDC14 subfamily.</text>
</comment>
<evidence type="ECO:0000259" key="6">
    <source>
        <dbReference type="PROSITE" id="PS50056"/>
    </source>
</evidence>
<evidence type="ECO:0000313" key="8">
    <source>
        <dbReference type="Proteomes" id="UP000794436"/>
    </source>
</evidence>
<gene>
    <name evidence="7" type="ORF">Poli38472_008869</name>
</gene>
<keyword evidence="8" id="KW-1185">Reference proteome</keyword>
<dbReference type="InterPro" id="IPR000340">
    <property type="entry name" value="Dual-sp_phosphatase_cat-dom"/>
</dbReference>
<dbReference type="InterPro" id="IPR000387">
    <property type="entry name" value="Tyr_Pase_dom"/>
</dbReference>
<dbReference type="OrthoDB" id="125539at2759"/>
<evidence type="ECO:0000313" key="7">
    <source>
        <dbReference type="EMBL" id="TMW56221.1"/>
    </source>
</evidence>
<name>A0A8K1FBK0_PYTOL</name>
<feature type="region of interest" description="Disordered" evidence="5">
    <location>
        <begin position="206"/>
        <end position="229"/>
    </location>
</feature>
<sequence length="534" mass="59056">MKRRSAVTTRPIEFFPRRFYLLLLRETPSYGGSSPASSSQLVFPRTPGIEFVALEDATWRAQSLDVANTLRFCRFLDRLRHQIPPSSPTMAQKAPQLHFYVRNLHLEAEMALIHLIARWRLLCLRLSPREALAPFQHLESIARPSMPLQMSLAGISKGVSTELLFTSATVEHQSQEEQESPDHDSAHMTHITKRFLIFAGPIDDIPPPTADSSASEQSEPPPATDPRPRLSVAQLVPVLKQNRVAMVVRLNATPTYDDQLIIRSGIEHLDLSSTDDTFDAASVARFLESCENAQGVVAVHSASGTGRAAFCVACFLVKHAQFTAAEAIGWIRFCRPGSIPRGYELLLTQMQASLWRDGDEYRRTMPENASPLTGMKEDATSNTRLTTHISIGKIALGRDSLLGTKEKTKEKENTPKTTARLIVQRSSGSYKDIPPTQELVATTEASLVRRRPLTQGALGRRRLIDRTSDGGSLRADFATMHKFLHQSSGGNGSATSRLNGYGSNRSDIDDVVIPPRPTATAPNRTRTSKVEITF</sequence>
<dbReference type="AlphaFoldDB" id="A0A8K1FBK0"/>
<dbReference type="InterPro" id="IPR050561">
    <property type="entry name" value="PTP"/>
</dbReference>
<evidence type="ECO:0000256" key="5">
    <source>
        <dbReference type="SAM" id="MobiDB-lite"/>
    </source>
</evidence>
<dbReference type="Pfam" id="PF00782">
    <property type="entry name" value="DSPc"/>
    <property type="match status" value="1"/>
</dbReference>
<evidence type="ECO:0000256" key="4">
    <source>
        <dbReference type="ARBA" id="ARBA00022912"/>
    </source>
</evidence>
<dbReference type="GO" id="GO:0004725">
    <property type="term" value="F:protein tyrosine phosphatase activity"/>
    <property type="evidence" value="ECO:0007669"/>
    <property type="project" value="UniProtKB-EC"/>
</dbReference>
<feature type="domain" description="Tyrosine specific protein phosphatases" evidence="6">
    <location>
        <begin position="284"/>
        <end position="346"/>
    </location>
</feature>
<evidence type="ECO:0000256" key="2">
    <source>
        <dbReference type="ARBA" id="ARBA00013064"/>
    </source>
</evidence>
<dbReference type="Gene3D" id="3.90.190.10">
    <property type="entry name" value="Protein tyrosine phosphatase superfamily"/>
    <property type="match status" value="1"/>
</dbReference>
<evidence type="ECO:0000256" key="1">
    <source>
        <dbReference type="ARBA" id="ARBA00007315"/>
    </source>
</evidence>
<dbReference type="EMBL" id="SPLM01000146">
    <property type="protein sequence ID" value="TMW56221.1"/>
    <property type="molecule type" value="Genomic_DNA"/>
</dbReference>
<dbReference type="InterPro" id="IPR029021">
    <property type="entry name" value="Prot-tyrosine_phosphatase-like"/>
</dbReference>
<keyword evidence="3" id="KW-0378">Hydrolase</keyword>
<proteinExistence type="inferred from homology"/>
<protein>
    <recommendedName>
        <fullName evidence="2">protein-tyrosine-phosphatase</fullName>
        <ecNumber evidence="2">3.1.3.48</ecNumber>
    </recommendedName>
</protein>
<dbReference type="Proteomes" id="UP000794436">
    <property type="component" value="Unassembled WGS sequence"/>
</dbReference>
<feature type="region of interest" description="Disordered" evidence="5">
    <location>
        <begin position="506"/>
        <end position="527"/>
    </location>
</feature>
<reference evidence="7" key="1">
    <citation type="submission" date="2019-03" db="EMBL/GenBank/DDBJ databases">
        <title>Long read genome sequence of the mycoparasitic Pythium oligandrum ATCC 38472 isolated from sugarbeet rhizosphere.</title>
        <authorList>
            <person name="Gaulin E."/>
        </authorList>
    </citation>
    <scope>NUCLEOTIDE SEQUENCE</scope>
    <source>
        <strain evidence="7">ATCC 38472_TT</strain>
    </source>
</reference>
<keyword evidence="4" id="KW-0904">Protein phosphatase</keyword>
<dbReference type="EC" id="3.1.3.48" evidence="2"/>
<organism evidence="7 8">
    <name type="scientific">Pythium oligandrum</name>
    <name type="common">Mycoparasitic fungus</name>
    <dbReference type="NCBI Taxonomy" id="41045"/>
    <lineage>
        <taxon>Eukaryota</taxon>
        <taxon>Sar</taxon>
        <taxon>Stramenopiles</taxon>
        <taxon>Oomycota</taxon>
        <taxon>Peronosporomycetes</taxon>
        <taxon>Pythiales</taxon>
        <taxon>Pythiaceae</taxon>
        <taxon>Pythium</taxon>
    </lineage>
</organism>
<comment type="caution">
    <text evidence="7">The sequence shown here is derived from an EMBL/GenBank/DDBJ whole genome shotgun (WGS) entry which is preliminary data.</text>
</comment>
<evidence type="ECO:0000256" key="3">
    <source>
        <dbReference type="ARBA" id="ARBA00022801"/>
    </source>
</evidence>
<dbReference type="PANTHER" id="PTHR23339">
    <property type="entry name" value="TYROSINE SPECIFIC PROTEIN PHOSPHATASE AND DUAL SPECIFICITY PROTEIN PHOSPHATASE"/>
    <property type="match status" value="1"/>
</dbReference>
<accession>A0A8K1FBK0</accession>
<dbReference type="SUPFAM" id="SSF52799">
    <property type="entry name" value="(Phosphotyrosine protein) phosphatases II"/>
    <property type="match status" value="1"/>
</dbReference>
<dbReference type="PROSITE" id="PS50056">
    <property type="entry name" value="TYR_PHOSPHATASE_2"/>
    <property type="match status" value="1"/>
</dbReference>